<evidence type="ECO:0000313" key="3">
    <source>
        <dbReference type="EMBL" id="EPS94451.1"/>
    </source>
</evidence>
<dbReference type="HOGENOM" id="CLU_156014_1_0_1"/>
<feature type="chain" id="PRO_5004549719" evidence="2">
    <location>
        <begin position="19"/>
        <end position="118"/>
    </location>
</feature>
<dbReference type="Proteomes" id="UP000015241">
    <property type="component" value="Unassembled WGS sequence"/>
</dbReference>
<accession>S8DLT3</accession>
<dbReference type="EMBL" id="KE504232">
    <property type="protein sequence ID" value="EPS94451.1"/>
    <property type="molecule type" value="Genomic_DNA"/>
</dbReference>
<protein>
    <submittedName>
        <fullName evidence="3">Uncharacterized protein</fullName>
    </submittedName>
</protein>
<reference evidence="3 4" key="1">
    <citation type="journal article" date="2012" name="Science">
        <title>The Paleozoic origin of enzymatic lignin decomposition reconstructed from 31 fungal genomes.</title>
        <authorList>
            <person name="Floudas D."/>
            <person name="Binder M."/>
            <person name="Riley R."/>
            <person name="Barry K."/>
            <person name="Blanchette R.A."/>
            <person name="Henrissat B."/>
            <person name="Martinez A.T."/>
            <person name="Otillar R."/>
            <person name="Spatafora J.W."/>
            <person name="Yadav J.S."/>
            <person name="Aerts A."/>
            <person name="Benoit I."/>
            <person name="Boyd A."/>
            <person name="Carlson A."/>
            <person name="Copeland A."/>
            <person name="Coutinho P.M."/>
            <person name="de Vries R.P."/>
            <person name="Ferreira P."/>
            <person name="Findley K."/>
            <person name="Foster B."/>
            <person name="Gaskell J."/>
            <person name="Glotzer D."/>
            <person name="Gorecki P."/>
            <person name="Heitman J."/>
            <person name="Hesse C."/>
            <person name="Hori C."/>
            <person name="Igarashi K."/>
            <person name="Jurgens J.A."/>
            <person name="Kallen N."/>
            <person name="Kersten P."/>
            <person name="Kohler A."/>
            <person name="Kuees U."/>
            <person name="Kumar T.K.A."/>
            <person name="Kuo A."/>
            <person name="LaButti K."/>
            <person name="Larrondo L.F."/>
            <person name="Lindquist E."/>
            <person name="Ling A."/>
            <person name="Lombard V."/>
            <person name="Lucas S."/>
            <person name="Lundell T."/>
            <person name="Martin R."/>
            <person name="McLaughlin D.J."/>
            <person name="Morgenstern I."/>
            <person name="Morin E."/>
            <person name="Murat C."/>
            <person name="Nagy L.G."/>
            <person name="Nolan M."/>
            <person name="Ohm R.A."/>
            <person name="Patyshakuliyeva A."/>
            <person name="Rokas A."/>
            <person name="Ruiz-Duenas F.J."/>
            <person name="Sabat G."/>
            <person name="Salamov A."/>
            <person name="Samejima M."/>
            <person name="Schmutz J."/>
            <person name="Slot J.C."/>
            <person name="St John F."/>
            <person name="Stenlid J."/>
            <person name="Sun H."/>
            <person name="Sun S."/>
            <person name="Syed K."/>
            <person name="Tsang A."/>
            <person name="Wiebenga A."/>
            <person name="Young D."/>
            <person name="Pisabarro A."/>
            <person name="Eastwood D.C."/>
            <person name="Martin F."/>
            <person name="Cullen D."/>
            <person name="Grigoriev I.V."/>
            <person name="Hibbett D.S."/>
        </authorList>
    </citation>
    <scope>NUCLEOTIDE SEQUENCE</scope>
    <source>
        <strain evidence="4">FP-58527</strain>
    </source>
</reference>
<organism evidence="3 4">
    <name type="scientific">Fomitopsis schrenkii</name>
    <name type="common">Brown rot fungus</name>
    <dbReference type="NCBI Taxonomy" id="2126942"/>
    <lineage>
        <taxon>Eukaryota</taxon>
        <taxon>Fungi</taxon>
        <taxon>Dikarya</taxon>
        <taxon>Basidiomycota</taxon>
        <taxon>Agaricomycotina</taxon>
        <taxon>Agaricomycetes</taxon>
        <taxon>Polyporales</taxon>
        <taxon>Fomitopsis</taxon>
    </lineage>
</organism>
<feature type="region of interest" description="Disordered" evidence="1">
    <location>
        <begin position="69"/>
        <end position="118"/>
    </location>
</feature>
<evidence type="ECO:0000256" key="1">
    <source>
        <dbReference type="SAM" id="MobiDB-lite"/>
    </source>
</evidence>
<name>S8DLT3_FOMSC</name>
<proteinExistence type="predicted"/>
<gene>
    <name evidence="3" type="ORF">FOMPIDRAFT_1134343</name>
</gene>
<evidence type="ECO:0000313" key="4">
    <source>
        <dbReference type="Proteomes" id="UP000015241"/>
    </source>
</evidence>
<feature type="non-terminal residue" evidence="3">
    <location>
        <position position="1"/>
    </location>
</feature>
<keyword evidence="4" id="KW-1185">Reference proteome</keyword>
<feature type="compositionally biased region" description="Basic and acidic residues" evidence="1">
    <location>
        <begin position="88"/>
        <end position="100"/>
    </location>
</feature>
<keyword evidence="2" id="KW-0732">Signal</keyword>
<dbReference type="InParanoid" id="S8DLT3"/>
<evidence type="ECO:0000256" key="2">
    <source>
        <dbReference type="SAM" id="SignalP"/>
    </source>
</evidence>
<dbReference type="OrthoDB" id="2505950at2759"/>
<feature type="signal peptide" evidence="2">
    <location>
        <begin position="1"/>
        <end position="18"/>
    </location>
</feature>
<dbReference type="eggNOG" id="ENOG502SSWG">
    <property type="taxonomic scope" value="Eukaryota"/>
</dbReference>
<sequence length="118" mass="12526">TLSIAGGVVFGLLYIVKAMSQVAEATKASLKNKGVNLSIEGVSIKTDKRWDRGDYLDATQRGFVKAYNNSSFGPGAGVRSHSASSIRSEQHNSEGRERHGTVSGGALHMRKTSTTGSK</sequence>
<dbReference type="AlphaFoldDB" id="S8DLT3"/>